<feature type="signal peptide" evidence="2">
    <location>
        <begin position="1"/>
        <end position="23"/>
    </location>
</feature>
<name>A0A8J2SEI8_9STRA</name>
<comment type="caution">
    <text evidence="3">The sequence shown here is derived from an EMBL/GenBank/DDBJ whole genome shotgun (WGS) entry which is preliminary data.</text>
</comment>
<evidence type="ECO:0000313" key="3">
    <source>
        <dbReference type="EMBL" id="CAH0367347.1"/>
    </source>
</evidence>
<accession>A0A8J2SEI8</accession>
<dbReference type="AlphaFoldDB" id="A0A8J2SEI8"/>
<dbReference type="Proteomes" id="UP000789595">
    <property type="component" value="Unassembled WGS sequence"/>
</dbReference>
<protein>
    <submittedName>
        <fullName evidence="3">Uncharacterized protein</fullName>
    </submittedName>
</protein>
<evidence type="ECO:0000256" key="1">
    <source>
        <dbReference type="SAM" id="MobiDB-lite"/>
    </source>
</evidence>
<feature type="compositionally biased region" description="Low complexity" evidence="1">
    <location>
        <begin position="283"/>
        <end position="319"/>
    </location>
</feature>
<keyword evidence="4" id="KW-1185">Reference proteome</keyword>
<organism evidence="3 4">
    <name type="scientific">Pelagomonas calceolata</name>
    <dbReference type="NCBI Taxonomy" id="35677"/>
    <lineage>
        <taxon>Eukaryota</taxon>
        <taxon>Sar</taxon>
        <taxon>Stramenopiles</taxon>
        <taxon>Ochrophyta</taxon>
        <taxon>Pelagophyceae</taxon>
        <taxon>Pelagomonadales</taxon>
        <taxon>Pelagomonadaceae</taxon>
        <taxon>Pelagomonas</taxon>
    </lineage>
</organism>
<evidence type="ECO:0000313" key="4">
    <source>
        <dbReference type="Proteomes" id="UP000789595"/>
    </source>
</evidence>
<dbReference type="EMBL" id="CAKKNE010000002">
    <property type="protein sequence ID" value="CAH0367347.1"/>
    <property type="molecule type" value="Genomic_DNA"/>
</dbReference>
<feature type="region of interest" description="Disordered" evidence="1">
    <location>
        <begin position="283"/>
        <end position="334"/>
    </location>
</feature>
<keyword evidence="2" id="KW-0732">Signal</keyword>
<sequence>MRLGLGLAALGLAAALCLSGAAARDRIESADRWATALNTLKHKTRRLQADDGGDDDFVPACPTQYSAWQDCIQGLIDDGTVDGTDDFFSGGDDDDEKCDIETSGDLNSSPSGTTNHGAGKGWCYSALDDLVGCAASPGDCWTMCEDAYGDGLVAVDWEDGGDCFCQNECECMEEVGDDGSYLITRDSAVASLPQECGPGEGDYSYFYGCEPSNCDEATALVYEVCSSSQPTGPASACNAEYHAWQECEYVTPVSEDFGLTCDFTGACTSGPYDDGGTCAPTTAAPSTAAPSAAPSAAPTTSPAPTTAAPTTATPSAAPTITLKPTLQPTDKPTWELHASRGWRSGVLDILAKDEMHIAYTSNPMQSSAQCLHGNEMYLPARVLCDRQCMLDGAAVAKASGGTRAPPTPEECAGPWYCARTDVCELFRNPEHAPGSDAGFDRRCTTIWGCANHSMCFPTEDAAAGMHIDFRKEDLAIKRRSGDRPGHQACFPASLGCLLDASPSPRRRRGGRGPLDAARWVSDPMELRYGGFTVRTTCCANDHDFAVGVDMPCNGAARATAVVGLALLLWGLFS</sequence>
<evidence type="ECO:0000256" key="2">
    <source>
        <dbReference type="SAM" id="SignalP"/>
    </source>
</evidence>
<reference evidence="3" key="1">
    <citation type="submission" date="2021-11" db="EMBL/GenBank/DDBJ databases">
        <authorList>
            <consortium name="Genoscope - CEA"/>
            <person name="William W."/>
        </authorList>
    </citation>
    <scope>NUCLEOTIDE SEQUENCE</scope>
</reference>
<proteinExistence type="predicted"/>
<feature type="chain" id="PRO_5035324455" evidence="2">
    <location>
        <begin position="24"/>
        <end position="573"/>
    </location>
</feature>
<gene>
    <name evidence="3" type="ORF">PECAL_2P03620</name>
</gene>